<dbReference type="Proteomes" id="UP000230251">
    <property type="component" value="Unassembled WGS sequence"/>
</dbReference>
<reference evidence="4" key="1">
    <citation type="submission" date="2017-09" db="EMBL/GenBank/DDBJ databases">
        <title>Depth-based differentiation of microbial function through sediment-hosted aquifers and enrichment of novel symbionts in the deep terrestrial subsurface.</title>
        <authorList>
            <person name="Probst A.J."/>
            <person name="Ladd B."/>
            <person name="Jarett J.K."/>
            <person name="Geller-Mcgrath D.E."/>
            <person name="Sieber C.M.K."/>
            <person name="Emerson J.B."/>
            <person name="Anantharaman K."/>
            <person name="Thomas B.C."/>
            <person name="Malmstrom R."/>
            <person name="Stieglmeier M."/>
            <person name="Klingl A."/>
            <person name="Woyke T."/>
            <person name="Ryan C.M."/>
            <person name="Banfield J.F."/>
        </authorList>
    </citation>
    <scope>NUCLEOTIDE SEQUENCE [LARGE SCALE GENOMIC DNA]</scope>
</reference>
<evidence type="ECO:0000259" key="2">
    <source>
        <dbReference type="Pfam" id="PF00156"/>
    </source>
</evidence>
<comment type="similarity">
    <text evidence="1">Belongs to the ComF/GntX family.</text>
</comment>
<dbReference type="AlphaFoldDB" id="A0A2M8EQC2"/>
<accession>A0A2M8EQC2</accession>
<evidence type="ECO:0000313" key="3">
    <source>
        <dbReference type="EMBL" id="PJC24945.1"/>
    </source>
</evidence>
<evidence type="ECO:0000256" key="1">
    <source>
        <dbReference type="ARBA" id="ARBA00008007"/>
    </source>
</evidence>
<organism evidence="3 4">
    <name type="scientific">Candidatus Uhrbacteria bacterium CG_4_9_14_0_2_um_filter_41_50</name>
    <dbReference type="NCBI Taxonomy" id="1975031"/>
    <lineage>
        <taxon>Bacteria</taxon>
        <taxon>Candidatus Uhriibacteriota</taxon>
    </lineage>
</organism>
<dbReference type="InterPro" id="IPR051910">
    <property type="entry name" value="ComF/GntX_DNA_util-trans"/>
</dbReference>
<protein>
    <recommendedName>
        <fullName evidence="2">Phosphoribosyltransferase domain-containing protein</fullName>
    </recommendedName>
</protein>
<gene>
    <name evidence="3" type="ORF">CO057_00130</name>
</gene>
<feature type="domain" description="Phosphoribosyltransferase" evidence="2">
    <location>
        <begin position="123"/>
        <end position="217"/>
    </location>
</feature>
<dbReference type="InterPro" id="IPR029057">
    <property type="entry name" value="PRTase-like"/>
</dbReference>
<dbReference type="PANTHER" id="PTHR47505">
    <property type="entry name" value="DNA UTILIZATION PROTEIN YHGH"/>
    <property type="match status" value="1"/>
</dbReference>
<dbReference type="CDD" id="cd06223">
    <property type="entry name" value="PRTases_typeI"/>
    <property type="match status" value="1"/>
</dbReference>
<sequence length="219" mass="24680">MNKAENILKTIKNAVFPRFCVSCRAEGRLLCDFCNANWQPPSISLKNVVDGHLASFNYADPIARQLICAWKYHYDQSAWEHLKSKLRPGLANLRHIVHARKIEAVVPVPLHNRRLCERGFDQAVEISKFIASEMDLPMVEVLTRNRSTGKQAEREVEERVQSMINNPFVLKSYSATKLPTSILLIDDVFTTGATAKAASEILQRAGVKNVMVYTLAKGK</sequence>
<dbReference type="InterPro" id="IPR000836">
    <property type="entry name" value="PRTase_dom"/>
</dbReference>
<proteinExistence type="inferred from homology"/>
<dbReference type="Pfam" id="PF00156">
    <property type="entry name" value="Pribosyltran"/>
    <property type="match status" value="1"/>
</dbReference>
<dbReference type="SUPFAM" id="SSF53271">
    <property type="entry name" value="PRTase-like"/>
    <property type="match status" value="1"/>
</dbReference>
<comment type="caution">
    <text evidence="3">The sequence shown here is derived from an EMBL/GenBank/DDBJ whole genome shotgun (WGS) entry which is preliminary data.</text>
</comment>
<evidence type="ECO:0000313" key="4">
    <source>
        <dbReference type="Proteomes" id="UP000230251"/>
    </source>
</evidence>
<name>A0A2M8EQC2_9BACT</name>
<dbReference type="PANTHER" id="PTHR47505:SF1">
    <property type="entry name" value="DNA UTILIZATION PROTEIN YHGH"/>
    <property type="match status" value="1"/>
</dbReference>
<dbReference type="EMBL" id="PFSI01000004">
    <property type="protein sequence ID" value="PJC24945.1"/>
    <property type="molecule type" value="Genomic_DNA"/>
</dbReference>
<dbReference type="Gene3D" id="3.40.50.2020">
    <property type="match status" value="1"/>
</dbReference>